<reference evidence="1 2" key="1">
    <citation type="submission" date="2017-09" db="EMBL/GenBank/DDBJ databases">
        <title>Depth-based differentiation of microbial function through sediment-hosted aquifers and enrichment of novel symbionts in the deep terrestrial subsurface.</title>
        <authorList>
            <person name="Probst A.J."/>
            <person name="Ladd B."/>
            <person name="Jarett J.K."/>
            <person name="Geller-Mcgrath D.E."/>
            <person name="Sieber C.M."/>
            <person name="Emerson J.B."/>
            <person name="Anantharaman K."/>
            <person name="Thomas B.C."/>
            <person name="Malmstrom R."/>
            <person name="Stieglmeier M."/>
            <person name="Klingl A."/>
            <person name="Woyke T."/>
            <person name="Ryan C.M."/>
            <person name="Banfield J.F."/>
        </authorList>
    </citation>
    <scope>NUCLEOTIDE SEQUENCE [LARGE SCALE GENOMIC DNA]</scope>
    <source>
        <strain evidence="1">CG10_big_fil_rev_8_21_14_0_10_32_10</strain>
    </source>
</reference>
<accession>A0A2H0RBN1</accession>
<proteinExistence type="predicted"/>
<dbReference type="Gene3D" id="3.10.450.620">
    <property type="entry name" value="JHP933, nucleotidyltransferase-like core domain"/>
    <property type="match status" value="1"/>
</dbReference>
<dbReference type="Proteomes" id="UP000230214">
    <property type="component" value="Unassembled WGS sequence"/>
</dbReference>
<comment type="caution">
    <text evidence="1">The sequence shown here is derived from an EMBL/GenBank/DDBJ whole genome shotgun (WGS) entry which is preliminary data.</text>
</comment>
<dbReference type="AlphaFoldDB" id="A0A2H0RBN1"/>
<protein>
    <recommendedName>
        <fullName evidence="3">Nucleotidyl transferase AbiEii/AbiGii toxin family protein</fullName>
    </recommendedName>
</protein>
<evidence type="ECO:0000313" key="2">
    <source>
        <dbReference type="Proteomes" id="UP000230214"/>
    </source>
</evidence>
<dbReference type="EMBL" id="PCXU01000024">
    <property type="protein sequence ID" value="PIR43434.1"/>
    <property type="molecule type" value="Genomic_DNA"/>
</dbReference>
<dbReference type="InterPro" id="IPR014942">
    <property type="entry name" value="AbiEii"/>
</dbReference>
<evidence type="ECO:0000313" key="1">
    <source>
        <dbReference type="EMBL" id="PIR43434.1"/>
    </source>
</evidence>
<name>A0A2H0RBN1_UNCKA</name>
<dbReference type="Pfam" id="PF08843">
    <property type="entry name" value="AbiEii"/>
    <property type="match status" value="1"/>
</dbReference>
<organism evidence="1 2">
    <name type="scientific">candidate division WWE3 bacterium CG10_big_fil_rev_8_21_14_0_10_32_10</name>
    <dbReference type="NCBI Taxonomy" id="1975090"/>
    <lineage>
        <taxon>Bacteria</taxon>
        <taxon>Katanobacteria</taxon>
    </lineage>
</organism>
<evidence type="ECO:0008006" key="3">
    <source>
        <dbReference type="Google" id="ProtNLM"/>
    </source>
</evidence>
<gene>
    <name evidence="1" type="ORF">COV24_02745</name>
</gene>
<sequence>MIQQADIENLSKIYQINEYVVAREYFQILFLKELYSENFSKNVFFKGGTAIRLIYGGHRFSEDLDFTCIETEGFEEKIINLFKRLKKEYAIDFKEKQTLTGKTYLLQGNLTYLNSPIFVRTDFSMRENVLEPTNQVLSTEYPVIVQDFIRVLSKNEILSEKVRAIIKRKKHRDIYDLWVLLELGAKLDEKLVKKKLEYYGETFSKKSLTIELKKFKKEEFVKDLSPLVNIEDRKKLKDLFDYVKKYLVKNIS</sequence>